<comment type="caution">
    <text evidence="5">The sequence shown here is derived from an EMBL/GenBank/DDBJ whole genome shotgun (WGS) entry which is preliminary data.</text>
</comment>
<dbReference type="Proteomes" id="UP000006230">
    <property type="component" value="Unassembled WGS sequence"/>
</dbReference>
<organism evidence="5 6">
    <name type="scientific">Salipiger bermudensis (strain DSM 26914 / JCM 13377 / KCTC 12554 / HTCC2601)</name>
    <name type="common">Pelagibaca bermudensis</name>
    <dbReference type="NCBI Taxonomy" id="314265"/>
    <lineage>
        <taxon>Bacteria</taxon>
        <taxon>Pseudomonadati</taxon>
        <taxon>Pseudomonadota</taxon>
        <taxon>Alphaproteobacteria</taxon>
        <taxon>Rhodobacterales</taxon>
        <taxon>Roseobacteraceae</taxon>
        <taxon>Salipiger</taxon>
    </lineage>
</organism>
<dbReference type="SUPFAM" id="SSF53850">
    <property type="entry name" value="Periplasmic binding protein-like II"/>
    <property type="match status" value="1"/>
</dbReference>
<dbReference type="Gene3D" id="3.90.76.10">
    <property type="entry name" value="Dipeptide-binding Protein, Domain 1"/>
    <property type="match status" value="1"/>
</dbReference>
<dbReference type="CDD" id="cd08495">
    <property type="entry name" value="PBP2_NikA_DppA_OppA_like_8"/>
    <property type="match status" value="1"/>
</dbReference>
<dbReference type="PROSITE" id="PS51318">
    <property type="entry name" value="TAT"/>
    <property type="match status" value="1"/>
</dbReference>
<feature type="chain" id="PRO_5004171905" evidence="3">
    <location>
        <begin position="30"/>
        <end position="539"/>
    </location>
</feature>
<dbReference type="PANTHER" id="PTHR30290">
    <property type="entry name" value="PERIPLASMIC BINDING COMPONENT OF ABC TRANSPORTER"/>
    <property type="match status" value="1"/>
</dbReference>
<dbReference type="HOGENOM" id="CLU_017028_7_4_5"/>
<proteinExistence type="inferred from homology"/>
<dbReference type="EMBL" id="AATQ01000003">
    <property type="protein sequence ID" value="EAU48007.1"/>
    <property type="molecule type" value="Genomic_DNA"/>
</dbReference>
<dbReference type="Pfam" id="PF00496">
    <property type="entry name" value="SBP_bac_5"/>
    <property type="match status" value="1"/>
</dbReference>
<comment type="subcellular location">
    <subcellularLocation>
        <location evidence="1">Periplasm</location>
    </subcellularLocation>
</comment>
<dbReference type="GO" id="GO:0030288">
    <property type="term" value="C:outer membrane-bounded periplasmic space"/>
    <property type="evidence" value="ECO:0007669"/>
    <property type="project" value="UniProtKB-ARBA"/>
</dbReference>
<comment type="similarity">
    <text evidence="2">Belongs to the bacterial solute-binding protein 5 family.</text>
</comment>
<dbReference type="InterPro" id="IPR030678">
    <property type="entry name" value="Peptide/Ni-bd"/>
</dbReference>
<dbReference type="InterPro" id="IPR000914">
    <property type="entry name" value="SBP_5_dom"/>
</dbReference>
<evidence type="ECO:0000259" key="4">
    <source>
        <dbReference type="Pfam" id="PF00496"/>
    </source>
</evidence>
<dbReference type="RefSeq" id="WP_007803787.1">
    <property type="nucleotide sequence ID" value="NZ_DS022279.1"/>
</dbReference>
<dbReference type="PIRSF" id="PIRSF002741">
    <property type="entry name" value="MppA"/>
    <property type="match status" value="1"/>
</dbReference>
<evidence type="ECO:0000256" key="1">
    <source>
        <dbReference type="ARBA" id="ARBA00004418"/>
    </source>
</evidence>
<keyword evidence="3" id="KW-0732">Signal</keyword>
<dbReference type="GO" id="GO:1904680">
    <property type="term" value="F:peptide transmembrane transporter activity"/>
    <property type="evidence" value="ECO:0007669"/>
    <property type="project" value="TreeGrafter"/>
</dbReference>
<dbReference type="AlphaFoldDB" id="Q0FUS4"/>
<evidence type="ECO:0000256" key="3">
    <source>
        <dbReference type="SAM" id="SignalP"/>
    </source>
</evidence>
<protein>
    <submittedName>
        <fullName evidence="5">ABC transporter substrate-binding protein</fullName>
    </submittedName>
</protein>
<dbReference type="GO" id="GO:0015833">
    <property type="term" value="P:peptide transport"/>
    <property type="evidence" value="ECO:0007669"/>
    <property type="project" value="TreeGrafter"/>
</dbReference>
<feature type="signal peptide" evidence="3">
    <location>
        <begin position="1"/>
        <end position="29"/>
    </location>
</feature>
<reference evidence="5 6" key="1">
    <citation type="journal article" date="2010" name="J. Bacteriol.">
        <title>Genome sequences of Pelagibaca bermudensis HTCC2601T and Maritimibacter alkaliphilus HTCC2654T, the type strains of two marine Roseobacter genera.</title>
        <authorList>
            <person name="Thrash J.C."/>
            <person name="Cho J.C."/>
            <person name="Ferriera S."/>
            <person name="Johnson J."/>
            <person name="Vergin K.L."/>
            <person name="Giovannoni S.J."/>
        </authorList>
    </citation>
    <scope>NUCLEOTIDE SEQUENCE [LARGE SCALE GENOMIC DNA]</scope>
    <source>
        <strain evidence="6">DSM 26914 / JCM 13377 / KCTC 12554 / HTCC2601</strain>
    </source>
</reference>
<dbReference type="InterPro" id="IPR006311">
    <property type="entry name" value="TAT_signal"/>
</dbReference>
<feature type="domain" description="Solute-binding protein family 5" evidence="4">
    <location>
        <begin position="84"/>
        <end position="416"/>
    </location>
</feature>
<dbReference type="PANTHER" id="PTHR30290:SF83">
    <property type="entry name" value="ABC TRANSPORTER SUBSTRATE-BINDING PROTEIN"/>
    <property type="match status" value="1"/>
</dbReference>
<evidence type="ECO:0000313" key="6">
    <source>
        <dbReference type="Proteomes" id="UP000006230"/>
    </source>
</evidence>
<keyword evidence="6" id="KW-1185">Reference proteome</keyword>
<sequence length="539" mass="59986">MKRRTFFQTGLAAATAAPFAGMLGLPAMAQGTQRLRIAMTLSDIPTTTGMPSQGGEGMRFAGYPVFEPLVAWNLREDTDRRAETMPGLAKSWEIDPEDNTRWIFNLRPDVAFHDGTLWNADAAIWNLERFWDEDSPQFEVAAAGTAQGRVSQMSSWEKIDDMTIALITTAPSSYFPQALTQLLFASPSKFEEKGGDWGQVGQDPAGTGPFRITNVVPRQSITMQKNPDYWDPARMAQVDEIVLTPIPDANTRLAALRSGQVDWIEVPPPDAIPGLEAAGFEISMKTYPHIWPHIFSFNEGSPFLDKRVRQAANYAIDREGLAYLMNGTVRPASGYVPPEDAWYGSPTQDYKYDPDRARELLAEAGYGPDNKVPMKVLTSSSGSGQLLPVQMNQLMQQNLNEVGFACEIEVLEWGQLINAFRAEKDSPAREGADAINMSLSFPGPAEWQRWFHGSNLPPVGSNWGYWQNEEFDALIDQVGVTFDPEEVDALLARAHEVLVEEAPWLFVVHDMNPRALAPNVEDFDPAQSWYQDFTGIRMG</sequence>
<dbReference type="OrthoDB" id="9803988at2"/>
<dbReference type="InterPro" id="IPR039424">
    <property type="entry name" value="SBP_5"/>
</dbReference>
<dbReference type="STRING" id="314265.R2601_01170"/>
<evidence type="ECO:0000313" key="5">
    <source>
        <dbReference type="EMBL" id="EAU48007.1"/>
    </source>
</evidence>
<evidence type="ECO:0000256" key="2">
    <source>
        <dbReference type="ARBA" id="ARBA00005695"/>
    </source>
</evidence>
<dbReference type="GO" id="GO:0043190">
    <property type="term" value="C:ATP-binding cassette (ABC) transporter complex"/>
    <property type="evidence" value="ECO:0007669"/>
    <property type="project" value="InterPro"/>
</dbReference>
<dbReference type="eggNOG" id="COG0747">
    <property type="taxonomic scope" value="Bacteria"/>
</dbReference>
<dbReference type="Gene3D" id="3.10.105.10">
    <property type="entry name" value="Dipeptide-binding Protein, Domain 3"/>
    <property type="match status" value="1"/>
</dbReference>
<name>Q0FUS4_SALBH</name>
<gene>
    <name evidence="5" type="ORF">R2601_01170</name>
</gene>
<accession>Q0FUS4</accession>
<dbReference type="Gene3D" id="3.40.190.10">
    <property type="entry name" value="Periplasmic binding protein-like II"/>
    <property type="match status" value="1"/>
</dbReference>